<keyword evidence="2" id="KW-0809">Transit peptide</keyword>
<reference evidence="5 6" key="1">
    <citation type="submission" date="2019-07" db="EMBL/GenBank/DDBJ databases">
        <title>Genomic Encyclopedia of Archaeal and Bacterial Type Strains, Phase II (KMG-II): from individual species to whole genera.</title>
        <authorList>
            <person name="Goeker M."/>
        </authorList>
    </citation>
    <scope>NUCLEOTIDE SEQUENCE [LARGE SCALE GENOMIC DNA]</scope>
    <source>
        <strain evidence="5 6">ATCC BAA-252</strain>
    </source>
</reference>
<comment type="caution">
    <text evidence="5">The sequence shown here is derived from an EMBL/GenBank/DDBJ whole genome shotgun (WGS) entry which is preliminary data.</text>
</comment>
<sequence length="257" mass="28719">MRDFLETLQDEAAKDPEQRARELSRRELPKRFYKQAFHEEGEGGFVIKLDGRPVKTPSKKLLLLPNSELAAAVAAEWDAQEKEINPAAMPLTRISNSAIDAVAERFAEVADDLAKYAGTDALCYRADGPETLVERQNTHWEPVLQWAEQRLGGRFVRIEGLIHSAQPDSLLSAYRGELDQLSALRLAGLHTVTTLTGSAVLALALLHGLRTPDEIWSAAHLEEDWNIEQWGEDAEAAEIRAYKRREFDAAVLILKAI</sequence>
<dbReference type="SUPFAM" id="SSF160909">
    <property type="entry name" value="ATP12-like"/>
    <property type="match status" value="1"/>
</dbReference>
<keyword evidence="3" id="KW-0143">Chaperone</keyword>
<dbReference type="PANTHER" id="PTHR21013">
    <property type="entry name" value="ATP SYNTHASE MITOCHONDRIAL F1 COMPLEX ASSEMBLY FACTOR 2/ATP12 PROTEIN, MITOCHONDRIAL PRECURSOR"/>
    <property type="match status" value="1"/>
</dbReference>
<evidence type="ECO:0000256" key="3">
    <source>
        <dbReference type="ARBA" id="ARBA00023186"/>
    </source>
</evidence>
<evidence type="ECO:0000313" key="5">
    <source>
        <dbReference type="EMBL" id="TWI80068.1"/>
    </source>
</evidence>
<dbReference type="RefSeq" id="WP_145347285.1">
    <property type="nucleotide sequence ID" value="NZ_SMLY01000079.1"/>
</dbReference>
<comment type="similarity">
    <text evidence="1">Belongs to the ATP12 family.</text>
</comment>
<gene>
    <name evidence="5" type="ORF">JM93_04181</name>
</gene>
<evidence type="ECO:0000313" key="6">
    <source>
        <dbReference type="Proteomes" id="UP000320593"/>
    </source>
</evidence>
<dbReference type="OrthoDB" id="9797825at2"/>
<dbReference type="GO" id="GO:0043461">
    <property type="term" value="P:proton-transporting ATP synthase complex assembly"/>
    <property type="evidence" value="ECO:0007669"/>
    <property type="project" value="InterPro"/>
</dbReference>
<evidence type="ECO:0000256" key="1">
    <source>
        <dbReference type="ARBA" id="ARBA00008231"/>
    </source>
</evidence>
<evidence type="ECO:0000256" key="4">
    <source>
        <dbReference type="SAM" id="MobiDB-lite"/>
    </source>
</evidence>
<dbReference type="Gene3D" id="1.10.3580.10">
    <property type="entry name" value="ATP12 ATPase"/>
    <property type="match status" value="1"/>
</dbReference>
<dbReference type="Proteomes" id="UP000320593">
    <property type="component" value="Unassembled WGS sequence"/>
</dbReference>
<accession>A0A562SFL7</accession>
<protein>
    <submittedName>
        <fullName evidence="5">Chaperone required for assembly of F1-ATPase</fullName>
    </submittedName>
</protein>
<feature type="region of interest" description="Disordered" evidence="4">
    <location>
        <begin position="1"/>
        <end position="23"/>
    </location>
</feature>
<dbReference type="InterPro" id="IPR042272">
    <property type="entry name" value="ATP12_ATP_synth-F1-assembly_N"/>
</dbReference>
<dbReference type="InterPro" id="IPR011419">
    <property type="entry name" value="ATP12_ATP_synth-F1-assembly"/>
</dbReference>
<keyword evidence="6" id="KW-1185">Reference proteome</keyword>
<dbReference type="AlphaFoldDB" id="A0A562SFL7"/>
<dbReference type="PANTHER" id="PTHR21013:SF10">
    <property type="entry name" value="ATP SYNTHASE MITOCHONDRIAL F1 COMPLEX ASSEMBLY FACTOR 2"/>
    <property type="match status" value="1"/>
</dbReference>
<dbReference type="InterPro" id="IPR023335">
    <property type="entry name" value="ATP12_ortho_dom_sf"/>
</dbReference>
<organism evidence="5 6">
    <name type="scientific">Roseibium hamelinense</name>
    <dbReference type="NCBI Taxonomy" id="150831"/>
    <lineage>
        <taxon>Bacteria</taxon>
        <taxon>Pseudomonadati</taxon>
        <taxon>Pseudomonadota</taxon>
        <taxon>Alphaproteobacteria</taxon>
        <taxon>Hyphomicrobiales</taxon>
        <taxon>Stappiaceae</taxon>
        <taxon>Roseibium</taxon>
    </lineage>
</organism>
<proteinExistence type="inferred from homology"/>
<evidence type="ECO:0000256" key="2">
    <source>
        <dbReference type="ARBA" id="ARBA00022946"/>
    </source>
</evidence>
<name>A0A562SFL7_9HYPH</name>
<dbReference type="Pfam" id="PF07542">
    <property type="entry name" value="ATP12"/>
    <property type="match status" value="1"/>
</dbReference>
<dbReference type="EMBL" id="VLLF01000012">
    <property type="protein sequence ID" value="TWI80068.1"/>
    <property type="molecule type" value="Genomic_DNA"/>
</dbReference>
<dbReference type="Gene3D" id="3.30.2180.10">
    <property type="entry name" value="ATP12-like"/>
    <property type="match status" value="1"/>
</dbReference>